<evidence type="ECO:0000313" key="1">
    <source>
        <dbReference type="EMBL" id="SDG43097.1"/>
    </source>
</evidence>
<dbReference type="EMBL" id="FNCJ01000003">
    <property type="protein sequence ID" value="SDG43097.1"/>
    <property type="molecule type" value="Genomic_DNA"/>
</dbReference>
<proteinExistence type="predicted"/>
<sequence>MASALEERSDAAEEIEDLCIALFDRWCERRCMVPLAYLMHTWPIAGASPQLIDRLTSTLRDLVIYHADTLDAEDRALIGRVIAIATGAS</sequence>
<organism evidence="1 2">
    <name type="scientific">Paraburkholderia phenazinium</name>
    <dbReference type="NCBI Taxonomy" id="60549"/>
    <lineage>
        <taxon>Bacteria</taxon>
        <taxon>Pseudomonadati</taxon>
        <taxon>Pseudomonadota</taxon>
        <taxon>Betaproteobacteria</taxon>
        <taxon>Burkholderiales</taxon>
        <taxon>Burkholderiaceae</taxon>
        <taxon>Paraburkholderia</taxon>
    </lineage>
</organism>
<accession>A0A1G7U6R6</accession>
<evidence type="ECO:0000313" key="2">
    <source>
        <dbReference type="Proteomes" id="UP000199706"/>
    </source>
</evidence>
<dbReference type="OrthoDB" id="9006962at2"/>
<reference evidence="1 2" key="1">
    <citation type="submission" date="2016-10" db="EMBL/GenBank/DDBJ databases">
        <authorList>
            <person name="de Groot N.N."/>
        </authorList>
    </citation>
    <scope>NUCLEOTIDE SEQUENCE [LARGE SCALE GENOMIC DNA]</scope>
    <source>
        <strain evidence="1 2">LMG 2247</strain>
    </source>
</reference>
<name>A0A1G7U6R6_9BURK</name>
<dbReference type="Proteomes" id="UP000199706">
    <property type="component" value="Unassembled WGS sequence"/>
</dbReference>
<gene>
    <name evidence="1" type="ORF">SAMN05216466_103323</name>
</gene>
<protein>
    <submittedName>
        <fullName evidence="1">Uncharacterized protein</fullName>
    </submittedName>
</protein>
<dbReference type="AlphaFoldDB" id="A0A1G7U6R6"/>
<dbReference type="RefSeq" id="WP_090683490.1">
    <property type="nucleotide sequence ID" value="NZ_CADERL010000005.1"/>
</dbReference>